<comment type="caution">
    <text evidence="1">The sequence shown here is derived from an EMBL/GenBank/DDBJ whole genome shotgun (WGS) entry which is preliminary data.</text>
</comment>
<evidence type="ECO:0000313" key="1">
    <source>
        <dbReference type="EMBL" id="CAE8581460.1"/>
    </source>
</evidence>
<name>A0A813CZS4_POLGL</name>
<proteinExistence type="predicted"/>
<sequence>MMAAEFQRRFASHPLRGEVDFLVCTTPALLCSLFAPFDIPLMAYLGEPILLSVEGEDRDGWWAEFDALATAKNNFFACYNPFLSSMIEYQTGLQLPVIRLHGLYTEVSYVPGGTRGNEFLVVKGPNICADPVCLLNRFSKGLLGDAVEEDSSRGKFLGLDELRGPPYSVLASFRATVLYPYDVALAIFYELYSMGMPLLMPDRRLLQFYVFRGLHSYHTYHFVRPNGGGQNLSFPGAGIGSPPFVPPLDAQKWWSVGSAWSARTDFDTFPHILRFSTVAELFAHLAPGATDWAEVSRNMRRFNQVGLVETSARWAFGLTSALAGTAGASRRGAEAKDG</sequence>
<dbReference type="EMBL" id="CAJNNV010000104">
    <property type="protein sequence ID" value="CAE8581460.1"/>
    <property type="molecule type" value="Genomic_DNA"/>
</dbReference>
<protein>
    <submittedName>
        <fullName evidence="1">Uncharacterized protein</fullName>
    </submittedName>
</protein>
<accession>A0A813CZS4</accession>
<keyword evidence="2" id="KW-1185">Reference proteome</keyword>
<reference evidence="1" key="1">
    <citation type="submission" date="2021-02" db="EMBL/GenBank/DDBJ databases">
        <authorList>
            <person name="Dougan E. K."/>
            <person name="Rhodes N."/>
            <person name="Thang M."/>
            <person name="Chan C."/>
        </authorList>
    </citation>
    <scope>NUCLEOTIDE SEQUENCE</scope>
</reference>
<dbReference type="OrthoDB" id="419709at2759"/>
<gene>
    <name evidence="1" type="ORF">PGLA1383_LOCUS486</name>
</gene>
<evidence type="ECO:0000313" key="2">
    <source>
        <dbReference type="Proteomes" id="UP000654075"/>
    </source>
</evidence>
<dbReference type="AlphaFoldDB" id="A0A813CZS4"/>
<dbReference type="Proteomes" id="UP000654075">
    <property type="component" value="Unassembled WGS sequence"/>
</dbReference>
<organism evidence="1 2">
    <name type="scientific">Polarella glacialis</name>
    <name type="common">Dinoflagellate</name>
    <dbReference type="NCBI Taxonomy" id="89957"/>
    <lineage>
        <taxon>Eukaryota</taxon>
        <taxon>Sar</taxon>
        <taxon>Alveolata</taxon>
        <taxon>Dinophyceae</taxon>
        <taxon>Suessiales</taxon>
        <taxon>Suessiaceae</taxon>
        <taxon>Polarella</taxon>
    </lineage>
</organism>